<evidence type="ECO:0000313" key="2">
    <source>
        <dbReference type="EMBL" id="RLP74422.1"/>
    </source>
</evidence>
<evidence type="ECO:0000259" key="1">
    <source>
        <dbReference type="Pfam" id="PF01642"/>
    </source>
</evidence>
<sequence length="609" mass="63000">MTALPFATDLPAASREDWLKLVEGVLKGAPYDRRLVTRSYEGLALDALPARKPNAPVVAGRPAGAPWIVSMRVDQGDLADANAQALEDLDGGASGLTLVYQSSPHAHGFGLPDGADLAVVLKDVLADLIETRIESGAFTGREDALAFADFAEARGFDPQGLAVSFGLDPLGDFAARGTLPMAWPLLAKRFAETAAILKARGFTGPFARADGAVYHAAGASDAQELAAVLATMVAYLKAFAEADVPLGEAAARIEAALVADVNQTATIAKFRAIRLLWGAAVRECGLAAIPLKLHATTSWRSMSRRDPYVNLLRSTVAAFAAGVGGADSVTVLPFTQALGLPDAFARRLARNTQVMLLEESNVHRVADPGAGAGAVEAHTDGLAAAAWDLFRTIEQRGGMGDVLEDRWLKAEIAEVKARRDADVATRKAPITGTSEFPILAQEMPEVLAPLAAEPAPVADGALAPSRVSEAFEALRDKAEAAPTPPAVFLATLGPVSAFTARATFAKNFFEAGGLKAAVPDGFADLDALIAGFKASGTPFACLASSDEVYGTDAAVAAQALKAAGASAVWLAGRPADLVKELEAAGVGGFIFAGCDALETLKRAQAAAGV</sequence>
<dbReference type="GO" id="GO:0005737">
    <property type="term" value="C:cytoplasm"/>
    <property type="evidence" value="ECO:0007669"/>
    <property type="project" value="TreeGrafter"/>
</dbReference>
<dbReference type="Pfam" id="PF01642">
    <property type="entry name" value="MM_CoA_mutase"/>
    <property type="match status" value="1"/>
</dbReference>
<dbReference type="SUPFAM" id="SSF51703">
    <property type="entry name" value="Cobalamin (vitamin B12)-dependent enzymes"/>
    <property type="match status" value="1"/>
</dbReference>
<dbReference type="CDD" id="cd03677">
    <property type="entry name" value="MM_CoA_mutase_beta"/>
    <property type="match status" value="1"/>
</dbReference>
<dbReference type="AlphaFoldDB" id="A0A3L7A537"/>
<dbReference type="GO" id="GO:0019678">
    <property type="term" value="P:propionate metabolic process, methylmalonyl pathway"/>
    <property type="evidence" value="ECO:0007669"/>
    <property type="project" value="TreeGrafter"/>
</dbReference>
<feature type="domain" description="Methylmalonyl-CoA mutase alpha/beta chain catalytic" evidence="1">
    <location>
        <begin position="108"/>
        <end position="442"/>
    </location>
</feature>
<gene>
    <name evidence="2" type="ORF">D9R14_18855</name>
</gene>
<dbReference type="Gene3D" id="3.40.50.280">
    <property type="entry name" value="Cobalamin-binding domain"/>
    <property type="match status" value="1"/>
</dbReference>
<comment type="caution">
    <text evidence="2">The sequence shown here is derived from an EMBL/GenBank/DDBJ whole genome shotgun (WGS) entry which is preliminary data.</text>
</comment>
<dbReference type="OrthoDB" id="9762378at2"/>
<dbReference type="GO" id="GO:0031419">
    <property type="term" value="F:cobalamin binding"/>
    <property type="evidence" value="ECO:0007669"/>
    <property type="project" value="InterPro"/>
</dbReference>
<dbReference type="Gene3D" id="3.20.20.240">
    <property type="entry name" value="Methylmalonyl-CoA mutase"/>
    <property type="match status" value="1"/>
</dbReference>
<name>A0A3L7A537_9HYPH</name>
<dbReference type="RefSeq" id="WP_121624895.1">
    <property type="nucleotide sequence ID" value="NZ_JACIIW010000003.1"/>
</dbReference>
<dbReference type="Proteomes" id="UP000269692">
    <property type="component" value="Unassembled WGS sequence"/>
</dbReference>
<protein>
    <submittedName>
        <fullName evidence="2">Methylmalonyl-CoA mutase</fullName>
    </submittedName>
</protein>
<dbReference type="EMBL" id="RCTF01000019">
    <property type="protein sequence ID" value="RLP74422.1"/>
    <property type="molecule type" value="Genomic_DNA"/>
</dbReference>
<dbReference type="PANTHER" id="PTHR48101:SF4">
    <property type="entry name" value="METHYLMALONYL-COA MUTASE, MITOCHONDRIAL"/>
    <property type="match status" value="1"/>
</dbReference>
<dbReference type="InterPro" id="IPR006099">
    <property type="entry name" value="MeMalonylCoA_mutase_a/b_cat"/>
</dbReference>
<proteinExistence type="predicted"/>
<evidence type="ECO:0000313" key="3">
    <source>
        <dbReference type="Proteomes" id="UP000269692"/>
    </source>
</evidence>
<dbReference type="GO" id="GO:0004494">
    <property type="term" value="F:methylmalonyl-CoA mutase activity"/>
    <property type="evidence" value="ECO:0007669"/>
    <property type="project" value="TreeGrafter"/>
</dbReference>
<reference evidence="2 3" key="1">
    <citation type="submission" date="2018-10" db="EMBL/GenBank/DDBJ databases">
        <title>Xanthobacter tagetidis genome sequencing and assembly.</title>
        <authorList>
            <person name="Maclea K.S."/>
            <person name="Goen A.E."/>
            <person name="Fatima S.A."/>
        </authorList>
    </citation>
    <scope>NUCLEOTIDE SEQUENCE [LARGE SCALE GENOMIC DNA]</scope>
    <source>
        <strain evidence="2 3">ATCC 700314</strain>
    </source>
</reference>
<keyword evidence="3" id="KW-1185">Reference proteome</keyword>
<accession>A0A3L7A537</accession>
<dbReference type="InterPro" id="IPR016176">
    <property type="entry name" value="Cbl-dep_enz_cat"/>
</dbReference>
<organism evidence="2 3">
    <name type="scientific">Xanthobacter tagetidis</name>
    <dbReference type="NCBI Taxonomy" id="60216"/>
    <lineage>
        <taxon>Bacteria</taxon>
        <taxon>Pseudomonadati</taxon>
        <taxon>Pseudomonadota</taxon>
        <taxon>Alphaproteobacteria</taxon>
        <taxon>Hyphomicrobiales</taxon>
        <taxon>Xanthobacteraceae</taxon>
        <taxon>Xanthobacter</taxon>
    </lineage>
</organism>
<dbReference type="PANTHER" id="PTHR48101">
    <property type="entry name" value="METHYLMALONYL-COA MUTASE, MITOCHONDRIAL-RELATED"/>
    <property type="match status" value="1"/>
</dbReference>